<dbReference type="GeneID" id="80558676"/>
<feature type="transmembrane region" description="Helical" evidence="1">
    <location>
        <begin position="36"/>
        <end position="58"/>
    </location>
</feature>
<keyword evidence="1" id="KW-1133">Transmembrane helix</keyword>
<keyword evidence="1" id="KW-0812">Transmembrane</keyword>
<keyword evidence="1" id="KW-0472">Membrane</keyword>
<keyword evidence="3" id="KW-1185">Reference proteome</keyword>
<dbReference type="Proteomes" id="UP001321479">
    <property type="component" value="Segment"/>
</dbReference>
<feature type="transmembrane region" description="Helical" evidence="1">
    <location>
        <begin position="12"/>
        <end position="30"/>
    </location>
</feature>
<evidence type="ECO:0000256" key="1">
    <source>
        <dbReference type="SAM" id="Phobius"/>
    </source>
</evidence>
<sequence>MIHKILTKKCSVKYLIILHLIINLMFRLIINLMSQSIINLVFRLIINSITNSMFHLMFHLIINPIMNQDKIILKINFSIILCLNFLEILMIILVADNVIIGINYLFSVKKYTKSTCFKLLFCMNSPKLNFCLTTSWLSFICKPSLSYLR</sequence>
<protein>
    <submittedName>
        <fullName evidence="2">Uncharacterized protein</fullName>
    </submittedName>
</protein>
<accession>A0ABM7NTP9</accession>
<organism evidence="2 3">
    <name type="scientific">Cotonvirus japonicus</name>
    <dbReference type="NCBI Taxonomy" id="2811091"/>
    <lineage>
        <taxon>Viruses</taxon>
        <taxon>Varidnaviria</taxon>
        <taxon>Bamfordvirae</taxon>
        <taxon>Nucleocytoviricota</taxon>
        <taxon>Megaviricetes</taxon>
        <taxon>Imitervirales</taxon>
        <taxon>Mimiviridae</taxon>
        <taxon>Megamimivirinae</taxon>
        <taxon>Cotonvirus</taxon>
        <taxon>Cotonvirus japonicum</taxon>
    </lineage>
</organism>
<dbReference type="RefSeq" id="YP_010842079.1">
    <property type="nucleotide sequence ID" value="NC_079139.1"/>
</dbReference>
<dbReference type="EMBL" id="AP024483">
    <property type="protein sequence ID" value="BCS83471.1"/>
    <property type="molecule type" value="Genomic_DNA"/>
</dbReference>
<reference evidence="2 3" key="1">
    <citation type="submission" date="2021-02" db="EMBL/GenBank/DDBJ databases">
        <title>Cotonvirus japonicus, which uses Golgi apparatus of host cells for its virion factory, phylogenetically links tailed tupanvirus and icosahedral mimivirus.</title>
        <authorList>
            <person name="Takahashi H."/>
            <person name="Fukaya S."/>
            <person name="Song C."/>
            <person name="Murata K."/>
            <person name="Takemura M."/>
        </authorList>
    </citation>
    <scope>NUCLEOTIDE SEQUENCE [LARGE SCALE GENOMIC DNA]</scope>
</reference>
<name>A0ABM7NTP9_9VIRU</name>
<feature type="transmembrane region" description="Helical" evidence="1">
    <location>
        <begin position="79"/>
        <end position="106"/>
    </location>
</feature>
<evidence type="ECO:0000313" key="2">
    <source>
        <dbReference type="EMBL" id="BCS83471.1"/>
    </source>
</evidence>
<proteinExistence type="predicted"/>
<evidence type="ECO:0000313" key="3">
    <source>
        <dbReference type="Proteomes" id="UP001321479"/>
    </source>
</evidence>